<reference evidence="2 3" key="1">
    <citation type="submission" date="2018-10" db="EMBL/GenBank/DDBJ databases">
        <title>A high-quality apple genome assembly.</title>
        <authorList>
            <person name="Hu J."/>
        </authorList>
    </citation>
    <scope>NUCLEOTIDE SEQUENCE [LARGE SCALE GENOMIC DNA]</scope>
    <source>
        <strain evidence="3">cv. HFTH1</strain>
        <tissue evidence="2">Young leaf</tissue>
    </source>
</reference>
<gene>
    <name evidence="2" type="ORF">DVH24_038833</name>
</gene>
<dbReference type="GO" id="GO:0004523">
    <property type="term" value="F:RNA-DNA hybrid ribonuclease activity"/>
    <property type="evidence" value="ECO:0007669"/>
    <property type="project" value="InterPro"/>
</dbReference>
<name>A0A498K8E9_MALDO</name>
<feature type="domain" description="RNase H type-1" evidence="1">
    <location>
        <begin position="18"/>
        <end position="53"/>
    </location>
</feature>
<dbReference type="AlphaFoldDB" id="A0A498K8E9"/>
<sequence length="88" mass="10227">NSKLVINTVQGLCGVPWRLRPIIEDIRWLTSSFSLVKWTHIFRETNFVADVIVSDLSLHTMLIWDTCIHDVAYSAFIFDDSFHGIYKL</sequence>
<keyword evidence="3" id="KW-1185">Reference proteome</keyword>
<organism evidence="2 3">
    <name type="scientific">Malus domestica</name>
    <name type="common">Apple</name>
    <name type="synonym">Pyrus malus</name>
    <dbReference type="NCBI Taxonomy" id="3750"/>
    <lineage>
        <taxon>Eukaryota</taxon>
        <taxon>Viridiplantae</taxon>
        <taxon>Streptophyta</taxon>
        <taxon>Embryophyta</taxon>
        <taxon>Tracheophyta</taxon>
        <taxon>Spermatophyta</taxon>
        <taxon>Magnoliopsida</taxon>
        <taxon>eudicotyledons</taxon>
        <taxon>Gunneridae</taxon>
        <taxon>Pentapetalae</taxon>
        <taxon>rosids</taxon>
        <taxon>fabids</taxon>
        <taxon>Rosales</taxon>
        <taxon>Rosaceae</taxon>
        <taxon>Amygdaloideae</taxon>
        <taxon>Maleae</taxon>
        <taxon>Malus</taxon>
    </lineage>
</organism>
<evidence type="ECO:0000313" key="2">
    <source>
        <dbReference type="EMBL" id="RXI04559.1"/>
    </source>
</evidence>
<evidence type="ECO:0000259" key="1">
    <source>
        <dbReference type="Pfam" id="PF13456"/>
    </source>
</evidence>
<accession>A0A498K8E9</accession>
<feature type="non-terminal residue" evidence="2">
    <location>
        <position position="1"/>
    </location>
</feature>
<dbReference type="Proteomes" id="UP000290289">
    <property type="component" value="Chromosome 3"/>
</dbReference>
<evidence type="ECO:0000313" key="3">
    <source>
        <dbReference type="Proteomes" id="UP000290289"/>
    </source>
</evidence>
<dbReference type="GO" id="GO:0003676">
    <property type="term" value="F:nucleic acid binding"/>
    <property type="evidence" value="ECO:0007669"/>
    <property type="project" value="InterPro"/>
</dbReference>
<dbReference type="Pfam" id="PF13456">
    <property type="entry name" value="RVT_3"/>
    <property type="match status" value="1"/>
</dbReference>
<dbReference type="InterPro" id="IPR002156">
    <property type="entry name" value="RNaseH_domain"/>
</dbReference>
<dbReference type="EMBL" id="RDQH01000329">
    <property type="protein sequence ID" value="RXI04559.1"/>
    <property type="molecule type" value="Genomic_DNA"/>
</dbReference>
<protein>
    <recommendedName>
        <fullName evidence="1">RNase H type-1 domain-containing protein</fullName>
    </recommendedName>
</protein>
<proteinExistence type="predicted"/>
<comment type="caution">
    <text evidence="2">The sequence shown here is derived from an EMBL/GenBank/DDBJ whole genome shotgun (WGS) entry which is preliminary data.</text>
</comment>